<accession>A0ABQ4VDQ1</accession>
<reference evidence="1 2" key="1">
    <citation type="submission" date="2021-08" db="EMBL/GenBank/DDBJ databases">
        <title>Draft genome sequence of Mycolicibacterium sp. NGTWS1702 strain.</title>
        <authorList>
            <person name="Matsumoto M."/>
            <person name="Tang B.C.C."/>
            <person name="Machida Y."/>
            <person name="Matoyama H."/>
            <person name="Kishihara T."/>
            <person name="Sato S."/>
            <person name="Kondo I."/>
            <person name="Sano M."/>
            <person name="Kato G."/>
        </authorList>
    </citation>
    <scope>NUCLEOTIDE SEQUENCE [LARGE SCALE GENOMIC DNA]</scope>
    <source>
        <strain evidence="1 2">NGTWSNA01</strain>
    </source>
</reference>
<proteinExistence type="predicted"/>
<organism evidence="1 2">
    <name type="scientific">Mycolicibacterium cyprinidarum</name>
    <dbReference type="NCBI Taxonomy" id="2860311"/>
    <lineage>
        <taxon>Bacteria</taxon>
        <taxon>Bacillati</taxon>
        <taxon>Actinomycetota</taxon>
        <taxon>Actinomycetes</taxon>
        <taxon>Mycobacteriales</taxon>
        <taxon>Mycobacteriaceae</taxon>
        <taxon>Mycolicibacterium</taxon>
    </lineage>
</organism>
<dbReference type="Proteomes" id="UP001060504">
    <property type="component" value="Unassembled WGS sequence"/>
</dbReference>
<sequence length="86" mass="9152">MGTWVDSVHALTAVGLAVADRHRARAGLVDAAVAAVWATAGYRDLEGAPATPPEHQRIRDRLAVAVLTRVPGGRHLVSIAERDRLP</sequence>
<evidence type="ECO:0000313" key="2">
    <source>
        <dbReference type="Proteomes" id="UP001060504"/>
    </source>
</evidence>
<keyword evidence="2" id="KW-1185">Reference proteome</keyword>
<comment type="caution">
    <text evidence="1">The sequence shown here is derived from an EMBL/GenBank/DDBJ whole genome shotgun (WGS) entry which is preliminary data.</text>
</comment>
<protein>
    <submittedName>
        <fullName evidence="1">Uncharacterized protein</fullName>
    </submittedName>
</protein>
<name>A0ABQ4VDQ1_9MYCO</name>
<gene>
    <name evidence="1" type="ORF">NGTWS1702_29120</name>
</gene>
<evidence type="ECO:0000313" key="1">
    <source>
        <dbReference type="EMBL" id="GJF20111.1"/>
    </source>
</evidence>
<dbReference type="EMBL" id="BPRH01003046">
    <property type="protein sequence ID" value="GJF20111.1"/>
    <property type="molecule type" value="Genomic_DNA"/>
</dbReference>